<dbReference type="InterPro" id="IPR001254">
    <property type="entry name" value="Trypsin_dom"/>
</dbReference>
<keyword evidence="4" id="KW-0720">Serine protease</keyword>
<sequence length="488" mass="52442">MAGLSVTLFLGLLLIASSQAGNRVVGGEDAKEGQFPYQISLRHSGRHICGGSIITPNYILTAAHCVVLLNDDGSYETVEPKPFSIQAGSINRLEGGVVKQVEKIIVHEEYQSPFNDVALLKLESPLTFTDKIKPITLSKTELPEGTKVIISGWGLLKTEGDEPPTTLQWNTLKSISRKQCFSSIFISSETLICLAHNAGHGACMGDSGGPAAYNNELVGVAGFVVGGCGTSKPDGYAKVSYHLDWIKNNSDFTNASSATRVVGGEIAEEGQFPYQISMRRNGLHYCGGSIITKNFVLTAAHCVGSDDGNGTFILHDPKTLTIRAGSIDRFMGGVLVQVGEIVAHENYGDFLNDVALLRLEQQLIFSKFIQPIPLASIDVPPGENVTISGWGRLEQGGDIPRHLQWNTLTTISRSDCNDQIQYDSDALICLAHDIDNGACNGDSGGPATFKGEVVGVAGFVNRGCGSNLPDGYAKVYYHIDWIKNHLDL</sequence>
<keyword evidence="2" id="KW-0645">Protease</keyword>
<proteinExistence type="inferred from homology"/>
<dbReference type="PROSITE" id="PS50240">
    <property type="entry name" value="TRYPSIN_DOM"/>
    <property type="match status" value="2"/>
</dbReference>
<dbReference type="PANTHER" id="PTHR24276:SF91">
    <property type="entry name" value="AT26814P-RELATED"/>
    <property type="match status" value="1"/>
</dbReference>
<accession>A0A1A9WAU7</accession>
<feature type="signal peptide" evidence="6">
    <location>
        <begin position="1"/>
        <end position="20"/>
    </location>
</feature>
<evidence type="ECO:0000313" key="9">
    <source>
        <dbReference type="Proteomes" id="UP000091820"/>
    </source>
</evidence>
<name>A0A1A9WAU7_9MUSC</name>
<dbReference type="GO" id="GO:0004252">
    <property type="term" value="F:serine-type endopeptidase activity"/>
    <property type="evidence" value="ECO:0007669"/>
    <property type="project" value="InterPro"/>
</dbReference>
<evidence type="ECO:0000256" key="5">
    <source>
        <dbReference type="ARBA" id="ARBA00023157"/>
    </source>
</evidence>
<keyword evidence="5" id="KW-1015">Disulfide bond</keyword>
<dbReference type="PANTHER" id="PTHR24276">
    <property type="entry name" value="POLYSERASE-RELATED"/>
    <property type="match status" value="1"/>
</dbReference>
<dbReference type="InterPro" id="IPR043504">
    <property type="entry name" value="Peptidase_S1_PA_chymotrypsin"/>
</dbReference>
<keyword evidence="9" id="KW-1185">Reference proteome</keyword>
<dbReference type="CDD" id="cd00190">
    <property type="entry name" value="Tryp_SPc"/>
    <property type="match status" value="2"/>
</dbReference>
<dbReference type="InterPro" id="IPR009003">
    <property type="entry name" value="Peptidase_S1_PA"/>
</dbReference>
<feature type="domain" description="Peptidase S1" evidence="7">
    <location>
        <begin position="24"/>
        <end position="251"/>
    </location>
</feature>
<evidence type="ECO:0000256" key="2">
    <source>
        <dbReference type="ARBA" id="ARBA00022670"/>
    </source>
</evidence>
<feature type="domain" description="Peptidase S1" evidence="7">
    <location>
        <begin position="261"/>
        <end position="487"/>
    </location>
</feature>
<comment type="similarity">
    <text evidence="1">Belongs to the peptidase S1 family.</text>
</comment>
<dbReference type="PRINTS" id="PR00722">
    <property type="entry name" value="CHYMOTRYPSIN"/>
</dbReference>
<feature type="chain" id="PRO_5008400165" description="Peptidase S1 domain-containing protein" evidence="6">
    <location>
        <begin position="21"/>
        <end position="488"/>
    </location>
</feature>
<dbReference type="VEuPathDB" id="VectorBase:GBRI012568"/>
<dbReference type="Proteomes" id="UP000091820">
    <property type="component" value="Unassembled WGS sequence"/>
</dbReference>
<keyword evidence="3" id="KW-0378">Hydrolase</keyword>
<dbReference type="FunFam" id="2.40.10.10:FF:000034">
    <property type="entry name" value="Eupolytin"/>
    <property type="match status" value="2"/>
</dbReference>
<evidence type="ECO:0000256" key="4">
    <source>
        <dbReference type="ARBA" id="ARBA00022825"/>
    </source>
</evidence>
<dbReference type="Pfam" id="PF00089">
    <property type="entry name" value="Trypsin"/>
    <property type="match status" value="2"/>
</dbReference>
<reference evidence="9" key="1">
    <citation type="submission" date="2014-03" db="EMBL/GenBank/DDBJ databases">
        <authorList>
            <person name="Aksoy S."/>
            <person name="Warren W."/>
            <person name="Wilson R.K."/>
        </authorList>
    </citation>
    <scope>NUCLEOTIDE SEQUENCE [LARGE SCALE GENOMIC DNA]</scope>
    <source>
        <strain evidence="9">IAEA</strain>
    </source>
</reference>
<evidence type="ECO:0000313" key="8">
    <source>
        <dbReference type="EnsemblMetazoa" id="GBRI012568-PA"/>
    </source>
</evidence>
<dbReference type="SMART" id="SM00020">
    <property type="entry name" value="Tryp_SPc"/>
    <property type="match status" value="2"/>
</dbReference>
<dbReference type="AlphaFoldDB" id="A0A1A9WAU7"/>
<dbReference type="GO" id="GO:0006508">
    <property type="term" value="P:proteolysis"/>
    <property type="evidence" value="ECO:0007669"/>
    <property type="project" value="UniProtKB-KW"/>
</dbReference>
<evidence type="ECO:0000256" key="6">
    <source>
        <dbReference type="SAM" id="SignalP"/>
    </source>
</evidence>
<evidence type="ECO:0000256" key="3">
    <source>
        <dbReference type="ARBA" id="ARBA00022801"/>
    </source>
</evidence>
<reference evidence="8" key="2">
    <citation type="submission" date="2020-05" db="UniProtKB">
        <authorList>
            <consortium name="EnsemblMetazoa"/>
        </authorList>
    </citation>
    <scope>IDENTIFICATION</scope>
    <source>
        <strain evidence="8">IAEA</strain>
    </source>
</reference>
<dbReference type="Gene3D" id="2.40.10.10">
    <property type="entry name" value="Trypsin-like serine proteases"/>
    <property type="match status" value="2"/>
</dbReference>
<keyword evidence="6" id="KW-0732">Signal</keyword>
<dbReference type="EnsemblMetazoa" id="GBRI012568-RA">
    <property type="protein sequence ID" value="GBRI012568-PA"/>
    <property type="gene ID" value="GBRI012568"/>
</dbReference>
<evidence type="ECO:0000259" key="7">
    <source>
        <dbReference type="PROSITE" id="PS50240"/>
    </source>
</evidence>
<dbReference type="InterPro" id="IPR050430">
    <property type="entry name" value="Peptidase_S1"/>
</dbReference>
<protein>
    <recommendedName>
        <fullName evidence="7">Peptidase S1 domain-containing protein</fullName>
    </recommendedName>
</protein>
<dbReference type="STRING" id="37001.A0A1A9WAU7"/>
<dbReference type="InterPro" id="IPR018114">
    <property type="entry name" value="TRYPSIN_HIS"/>
</dbReference>
<evidence type="ECO:0000256" key="1">
    <source>
        <dbReference type="ARBA" id="ARBA00007664"/>
    </source>
</evidence>
<dbReference type="InterPro" id="IPR001314">
    <property type="entry name" value="Peptidase_S1A"/>
</dbReference>
<organism evidence="8 9">
    <name type="scientific">Glossina brevipalpis</name>
    <dbReference type="NCBI Taxonomy" id="37001"/>
    <lineage>
        <taxon>Eukaryota</taxon>
        <taxon>Metazoa</taxon>
        <taxon>Ecdysozoa</taxon>
        <taxon>Arthropoda</taxon>
        <taxon>Hexapoda</taxon>
        <taxon>Insecta</taxon>
        <taxon>Pterygota</taxon>
        <taxon>Neoptera</taxon>
        <taxon>Endopterygota</taxon>
        <taxon>Diptera</taxon>
        <taxon>Brachycera</taxon>
        <taxon>Muscomorpha</taxon>
        <taxon>Hippoboscoidea</taxon>
        <taxon>Glossinidae</taxon>
        <taxon>Glossina</taxon>
    </lineage>
</organism>
<dbReference type="PROSITE" id="PS00134">
    <property type="entry name" value="TRYPSIN_HIS"/>
    <property type="match status" value="2"/>
</dbReference>
<dbReference type="SUPFAM" id="SSF50494">
    <property type="entry name" value="Trypsin-like serine proteases"/>
    <property type="match status" value="2"/>
</dbReference>